<dbReference type="EMBL" id="CP036281">
    <property type="protein sequence ID" value="QDU81606.1"/>
    <property type="molecule type" value="Genomic_DNA"/>
</dbReference>
<sequence length="397" mass="44666">MNIPADQESHEQLDLWKELRRTPEILKQLAHSTSSELRLQQDLRKDYPPHLVRTAITLHELREKGAKKFSRASEMWFDRIGLEQATPEAVAFYKASQFAERIQQDEIHDYCTGIGGDAVALASRGPVHTYDLAPLHAWQAEENAACYGFGQQLTAHTEDVTRIDHSGKWVHLDPDRRSSKTRSRTMRLEQYEPGLEFMQQLVQTARGGALKLSPASNFYGKFPGAEIELISLGGECKEATIWFGELAEPGLHRATSLPAGESLVGSPLSTLPAFDELQTYLYDPDPAVVRASLIDLLSERLGLARLDEEEEYLTSEEYVDSPFVSGFEVQEVLPNNLKLLKKYFQQHPAGQVEIKSRHLPTDATAIRKRLPLTGSDPVTLIFARVQSKAHIIVCRRV</sequence>
<dbReference type="Pfam" id="PF18096">
    <property type="entry name" value="Thump_like"/>
    <property type="match status" value="1"/>
</dbReference>
<dbReference type="KEGG" id="plon:Pla110_33480"/>
<name>A0A518CQV0_9PLAN</name>
<evidence type="ECO:0000313" key="2">
    <source>
        <dbReference type="EMBL" id="QDU81606.1"/>
    </source>
</evidence>
<dbReference type="SUPFAM" id="SSF53335">
    <property type="entry name" value="S-adenosyl-L-methionine-dependent methyltransferases"/>
    <property type="match status" value="1"/>
</dbReference>
<keyword evidence="3" id="KW-1185">Reference proteome</keyword>
<dbReference type="OrthoDB" id="9810570at2"/>
<dbReference type="AlphaFoldDB" id="A0A518CQV0"/>
<organism evidence="2 3">
    <name type="scientific">Polystyrenella longa</name>
    <dbReference type="NCBI Taxonomy" id="2528007"/>
    <lineage>
        <taxon>Bacteria</taxon>
        <taxon>Pseudomonadati</taxon>
        <taxon>Planctomycetota</taxon>
        <taxon>Planctomycetia</taxon>
        <taxon>Planctomycetales</taxon>
        <taxon>Planctomycetaceae</taxon>
        <taxon>Polystyrenella</taxon>
    </lineage>
</organism>
<dbReference type="InterPro" id="IPR029063">
    <property type="entry name" value="SAM-dependent_MTases_sf"/>
</dbReference>
<gene>
    <name evidence="2" type="ORF">Pla110_33480</name>
</gene>
<protein>
    <recommendedName>
        <fullName evidence="1">THUMP-like domain-containing protein</fullName>
    </recommendedName>
</protein>
<feature type="domain" description="THUMP-like" evidence="1">
    <location>
        <begin position="325"/>
        <end position="396"/>
    </location>
</feature>
<accession>A0A518CQV0</accession>
<dbReference type="Gene3D" id="3.40.50.150">
    <property type="entry name" value="Vaccinia Virus protein VP39"/>
    <property type="match status" value="1"/>
</dbReference>
<reference evidence="2 3" key="1">
    <citation type="submission" date="2019-02" db="EMBL/GenBank/DDBJ databases">
        <title>Deep-cultivation of Planctomycetes and their phenomic and genomic characterization uncovers novel biology.</title>
        <authorList>
            <person name="Wiegand S."/>
            <person name="Jogler M."/>
            <person name="Boedeker C."/>
            <person name="Pinto D."/>
            <person name="Vollmers J."/>
            <person name="Rivas-Marin E."/>
            <person name="Kohn T."/>
            <person name="Peeters S.H."/>
            <person name="Heuer A."/>
            <person name="Rast P."/>
            <person name="Oberbeckmann S."/>
            <person name="Bunk B."/>
            <person name="Jeske O."/>
            <person name="Meyerdierks A."/>
            <person name="Storesund J.E."/>
            <person name="Kallscheuer N."/>
            <person name="Luecker S."/>
            <person name="Lage O.M."/>
            <person name="Pohl T."/>
            <person name="Merkel B.J."/>
            <person name="Hornburger P."/>
            <person name="Mueller R.-W."/>
            <person name="Bruemmer F."/>
            <person name="Labrenz M."/>
            <person name="Spormann A.M."/>
            <person name="Op den Camp H."/>
            <person name="Overmann J."/>
            <person name="Amann R."/>
            <person name="Jetten M.S.M."/>
            <person name="Mascher T."/>
            <person name="Medema M.H."/>
            <person name="Devos D.P."/>
            <person name="Kaster A.-K."/>
            <person name="Ovreas L."/>
            <person name="Rohde M."/>
            <person name="Galperin M.Y."/>
            <person name="Jogler C."/>
        </authorList>
    </citation>
    <scope>NUCLEOTIDE SEQUENCE [LARGE SCALE GENOMIC DNA]</scope>
    <source>
        <strain evidence="2 3">Pla110</strain>
    </source>
</reference>
<evidence type="ECO:0000259" key="1">
    <source>
        <dbReference type="Pfam" id="PF18096"/>
    </source>
</evidence>
<proteinExistence type="predicted"/>
<dbReference type="Proteomes" id="UP000317178">
    <property type="component" value="Chromosome"/>
</dbReference>
<dbReference type="InterPro" id="IPR041497">
    <property type="entry name" value="Thump-like"/>
</dbReference>
<dbReference type="RefSeq" id="WP_144997094.1">
    <property type="nucleotide sequence ID" value="NZ_CP036281.1"/>
</dbReference>
<evidence type="ECO:0000313" key="3">
    <source>
        <dbReference type="Proteomes" id="UP000317178"/>
    </source>
</evidence>